<dbReference type="PANTHER" id="PTHR11735">
    <property type="entry name" value="TRNA N6-ADENOSINE THREONYLCARBAMOYLTRANSFERASE"/>
    <property type="match status" value="1"/>
</dbReference>
<accession>A0A7X0RP08</accession>
<dbReference type="CDD" id="cd24032">
    <property type="entry name" value="ASKHA_NBD_TsaB"/>
    <property type="match status" value="1"/>
</dbReference>
<dbReference type="PANTHER" id="PTHR11735:SF11">
    <property type="entry name" value="TRNA THREONYLCARBAMOYLADENOSINE BIOSYNTHESIS PROTEIN TSAB"/>
    <property type="match status" value="1"/>
</dbReference>
<name>A0A7X0RP08_9BACL</name>
<dbReference type="InterPro" id="IPR043129">
    <property type="entry name" value="ATPase_NBD"/>
</dbReference>
<dbReference type="GO" id="GO:0005829">
    <property type="term" value="C:cytosol"/>
    <property type="evidence" value="ECO:0007669"/>
    <property type="project" value="TreeGrafter"/>
</dbReference>
<keyword evidence="3" id="KW-0808">Transferase</keyword>
<keyword evidence="4" id="KW-1185">Reference proteome</keyword>
<dbReference type="GO" id="GO:0016740">
    <property type="term" value="F:transferase activity"/>
    <property type="evidence" value="ECO:0007669"/>
    <property type="project" value="UniProtKB-KW"/>
</dbReference>
<dbReference type="AlphaFoldDB" id="A0A7X0RP08"/>
<evidence type="ECO:0000313" key="4">
    <source>
        <dbReference type="Proteomes" id="UP000547209"/>
    </source>
</evidence>
<protein>
    <submittedName>
        <fullName evidence="3">tRNA (Adenosine(37)-N6)-threonylcarbamoyltransferase complex dimerization subunit type 1 TsaB</fullName>
    </submittedName>
</protein>
<dbReference type="Gene3D" id="3.30.420.40">
    <property type="match status" value="2"/>
</dbReference>
<dbReference type="NCBIfam" id="TIGR03725">
    <property type="entry name" value="T6A_YeaZ"/>
    <property type="match status" value="1"/>
</dbReference>
<organism evidence="3 4">
    <name type="scientific">Cohnella nanjingensis</name>
    <dbReference type="NCBI Taxonomy" id="1387779"/>
    <lineage>
        <taxon>Bacteria</taxon>
        <taxon>Bacillati</taxon>
        <taxon>Bacillota</taxon>
        <taxon>Bacilli</taxon>
        <taxon>Bacillales</taxon>
        <taxon>Paenibacillaceae</taxon>
        <taxon>Cohnella</taxon>
    </lineage>
</organism>
<dbReference type="GO" id="GO:0002949">
    <property type="term" value="P:tRNA threonylcarbamoyladenosine modification"/>
    <property type="evidence" value="ECO:0007669"/>
    <property type="project" value="InterPro"/>
</dbReference>
<dbReference type="SUPFAM" id="SSF53067">
    <property type="entry name" value="Actin-like ATPase domain"/>
    <property type="match status" value="2"/>
</dbReference>
<dbReference type="Pfam" id="PF00814">
    <property type="entry name" value="TsaD"/>
    <property type="match status" value="1"/>
</dbReference>
<reference evidence="3 4" key="1">
    <citation type="submission" date="2020-08" db="EMBL/GenBank/DDBJ databases">
        <title>Cohnella phylogeny.</title>
        <authorList>
            <person name="Dunlap C."/>
        </authorList>
    </citation>
    <scope>NUCLEOTIDE SEQUENCE [LARGE SCALE GENOMIC DNA]</scope>
    <source>
        <strain evidence="3 4">DSM 28246</strain>
    </source>
</reference>
<evidence type="ECO:0000259" key="2">
    <source>
        <dbReference type="Pfam" id="PF00814"/>
    </source>
</evidence>
<dbReference type="InterPro" id="IPR022496">
    <property type="entry name" value="T6A_TsaB"/>
</dbReference>
<dbReference type="EMBL" id="JACJVP010000015">
    <property type="protein sequence ID" value="MBB6671052.1"/>
    <property type="molecule type" value="Genomic_DNA"/>
</dbReference>
<feature type="region of interest" description="Disordered" evidence="1">
    <location>
        <begin position="242"/>
        <end position="261"/>
    </location>
</feature>
<evidence type="ECO:0000256" key="1">
    <source>
        <dbReference type="SAM" id="MobiDB-lite"/>
    </source>
</evidence>
<dbReference type="RefSeq" id="WP_185142541.1">
    <property type="nucleotide sequence ID" value="NZ_JACJVP010000015.1"/>
</dbReference>
<evidence type="ECO:0000313" key="3">
    <source>
        <dbReference type="EMBL" id="MBB6671052.1"/>
    </source>
</evidence>
<feature type="domain" description="Gcp-like" evidence="2">
    <location>
        <begin position="38"/>
        <end position="250"/>
    </location>
</feature>
<dbReference type="InterPro" id="IPR000905">
    <property type="entry name" value="Gcp-like_dom"/>
</dbReference>
<gene>
    <name evidence="3" type="primary">tsaB</name>
    <name evidence="3" type="ORF">H7C19_10160</name>
</gene>
<proteinExistence type="predicted"/>
<comment type="caution">
    <text evidence="3">The sequence shown here is derived from an EMBL/GenBank/DDBJ whole genome shotgun (WGS) entry which is preliminary data.</text>
</comment>
<dbReference type="Proteomes" id="UP000547209">
    <property type="component" value="Unassembled WGS sequence"/>
</dbReference>
<sequence length="261" mass="28154">MNESNREPTLLAFDTSTGTLAVSLYRDGHVVDATQSFTERNHSVRIVPEIREMLRRNGTGKEEIDAIAVGRGPGSYTGVRIAVSAAKTLAWTWDKPLVGVSSLEALALGAWQRLRQEADPLGRPAWIVPIMDARRGQVYGARFRAVAAGAGDVLAAGAWARADEDGIRLIGEWSEVLSARAAEAGASLWFVGETTPFEAELAKLEHAKTVPFAMDGGAIGPLAADRLRRGMTDDVHAFAPNYTQQTEAEAKLQASEAERTR</sequence>